<evidence type="ECO:0000259" key="2">
    <source>
        <dbReference type="PROSITE" id="PS50097"/>
    </source>
</evidence>
<name>A0AAW0B0S2_9AGAR</name>
<dbReference type="AlphaFoldDB" id="A0AAW0B0S2"/>
<dbReference type="InterPro" id="IPR000210">
    <property type="entry name" value="BTB/POZ_dom"/>
</dbReference>
<protein>
    <submittedName>
        <fullName evidence="3">BTB domain-containing protein</fullName>
    </submittedName>
</protein>
<dbReference type="Pfam" id="PF00651">
    <property type="entry name" value="BTB"/>
    <property type="match status" value="1"/>
</dbReference>
<dbReference type="Proteomes" id="UP001362999">
    <property type="component" value="Unassembled WGS sequence"/>
</dbReference>
<accession>A0AAW0B0S2</accession>
<feature type="domain" description="BTB" evidence="2">
    <location>
        <begin position="31"/>
        <end position="96"/>
    </location>
</feature>
<comment type="caution">
    <text evidence="3">The sequence shown here is derived from an EMBL/GenBank/DDBJ whole genome shotgun (WGS) entry which is preliminary data.</text>
</comment>
<feature type="region of interest" description="Disordered" evidence="1">
    <location>
        <begin position="1"/>
        <end position="24"/>
    </location>
</feature>
<dbReference type="EMBL" id="JAWWNJ010000046">
    <property type="protein sequence ID" value="KAK7018119.1"/>
    <property type="molecule type" value="Genomic_DNA"/>
</dbReference>
<dbReference type="InterPro" id="IPR011333">
    <property type="entry name" value="SKP1/BTB/POZ_sf"/>
</dbReference>
<dbReference type="CDD" id="cd18186">
    <property type="entry name" value="BTB_POZ_ZBTB_KLHL-like"/>
    <property type="match status" value="1"/>
</dbReference>
<organism evidence="3 4">
    <name type="scientific">Favolaschia claudopus</name>
    <dbReference type="NCBI Taxonomy" id="2862362"/>
    <lineage>
        <taxon>Eukaryota</taxon>
        <taxon>Fungi</taxon>
        <taxon>Dikarya</taxon>
        <taxon>Basidiomycota</taxon>
        <taxon>Agaricomycotina</taxon>
        <taxon>Agaricomycetes</taxon>
        <taxon>Agaricomycetidae</taxon>
        <taxon>Agaricales</taxon>
        <taxon>Marasmiineae</taxon>
        <taxon>Mycenaceae</taxon>
        <taxon>Favolaschia</taxon>
    </lineage>
</organism>
<dbReference type="Gene3D" id="3.30.710.10">
    <property type="entry name" value="Potassium Channel Kv1.1, Chain A"/>
    <property type="match status" value="1"/>
</dbReference>
<sequence length="345" mass="38482">MSAQTTSEHPAKSPSTPEIPTFIPGAPFDDTDADLLLTSCDGADFRVQSHVLALLSPVFKGMFSFPQPPGETEIPRVQMSETAIVLDRVLRFCYPGGDCDPVDLSLQQLKEILDIGRHKYDIQSIVPRAKMVLKSKLNTDPVAAFAIACSQEWNDLAVNAARSSLRFPIRSFDFVPELRNIPAHQYQAILRYHAECSAVCVDSTKTLETWYKDTSKSFFTCQVCPPSALWTRPAPVKSRQYSRTWFSCYLKAARHALKVQPLADLSDPVLMVDAVKGFAECASCRAHGFDHLQEFAKRALPARINSVINTVCIFRICVSYALIVESIRKKSGSIFDRVWAMKSRG</sequence>
<keyword evidence="4" id="KW-1185">Reference proteome</keyword>
<gene>
    <name evidence="3" type="ORF">R3P38DRAFT_2633750</name>
</gene>
<reference evidence="3 4" key="1">
    <citation type="journal article" date="2024" name="J Genomics">
        <title>Draft genome sequencing and assembly of Favolaschia claudopus CIRM-BRFM 2984 isolated from oak limbs.</title>
        <authorList>
            <person name="Navarro D."/>
            <person name="Drula E."/>
            <person name="Chaduli D."/>
            <person name="Cazenave R."/>
            <person name="Ahrendt S."/>
            <person name="Wang J."/>
            <person name="Lipzen A."/>
            <person name="Daum C."/>
            <person name="Barry K."/>
            <person name="Grigoriev I.V."/>
            <person name="Favel A."/>
            <person name="Rosso M.N."/>
            <person name="Martin F."/>
        </authorList>
    </citation>
    <scope>NUCLEOTIDE SEQUENCE [LARGE SCALE GENOMIC DNA]</scope>
    <source>
        <strain evidence="3 4">CIRM-BRFM 2984</strain>
    </source>
</reference>
<feature type="compositionally biased region" description="Polar residues" evidence="1">
    <location>
        <begin position="1"/>
        <end position="18"/>
    </location>
</feature>
<evidence type="ECO:0000313" key="3">
    <source>
        <dbReference type="EMBL" id="KAK7018119.1"/>
    </source>
</evidence>
<evidence type="ECO:0000313" key="4">
    <source>
        <dbReference type="Proteomes" id="UP001362999"/>
    </source>
</evidence>
<evidence type="ECO:0000256" key="1">
    <source>
        <dbReference type="SAM" id="MobiDB-lite"/>
    </source>
</evidence>
<dbReference type="SUPFAM" id="SSF54695">
    <property type="entry name" value="POZ domain"/>
    <property type="match status" value="1"/>
</dbReference>
<dbReference type="PROSITE" id="PS50097">
    <property type="entry name" value="BTB"/>
    <property type="match status" value="1"/>
</dbReference>
<proteinExistence type="predicted"/>